<dbReference type="RefSeq" id="WP_051589732.1">
    <property type="nucleotide sequence ID" value="NZ_CP007514.1"/>
</dbReference>
<dbReference type="Pfam" id="PF13365">
    <property type="entry name" value="Trypsin_2"/>
    <property type="match status" value="1"/>
</dbReference>
<dbReference type="PANTHER" id="PTHR43343:SF3">
    <property type="entry name" value="PROTEASE DO-LIKE 8, CHLOROPLASTIC"/>
    <property type="match status" value="1"/>
</dbReference>
<dbReference type="InterPro" id="IPR036034">
    <property type="entry name" value="PDZ_sf"/>
</dbReference>
<dbReference type="STRING" id="42256.RradSPS_2247"/>
<dbReference type="InterPro" id="IPR051201">
    <property type="entry name" value="Chloro_Bact_Ser_Proteases"/>
</dbReference>
<keyword evidence="5" id="KW-0732">Signal</keyword>
<organism evidence="7 9">
    <name type="scientific">Rubrobacter radiotolerans</name>
    <name type="common">Arthrobacter radiotolerans</name>
    <dbReference type="NCBI Taxonomy" id="42256"/>
    <lineage>
        <taxon>Bacteria</taxon>
        <taxon>Bacillati</taxon>
        <taxon>Actinomycetota</taxon>
        <taxon>Rubrobacteria</taxon>
        <taxon>Rubrobacterales</taxon>
        <taxon>Rubrobacteraceae</taxon>
        <taxon>Rubrobacter</taxon>
    </lineage>
</organism>
<dbReference type="PRINTS" id="PR00834">
    <property type="entry name" value="PROTEASES2C"/>
</dbReference>
<dbReference type="OrthoDB" id="73775at2"/>
<dbReference type="SUPFAM" id="SSF50494">
    <property type="entry name" value="Trypsin-like serine proteases"/>
    <property type="match status" value="1"/>
</dbReference>
<dbReference type="eggNOG" id="COG0265">
    <property type="taxonomic scope" value="Bacteria"/>
</dbReference>
<keyword evidence="3" id="KW-0378">Hydrolase</keyword>
<dbReference type="Proteomes" id="UP000025229">
    <property type="component" value="Chromosome"/>
</dbReference>
<dbReference type="Gene3D" id="2.30.42.10">
    <property type="match status" value="1"/>
</dbReference>
<dbReference type="InterPro" id="IPR009003">
    <property type="entry name" value="Peptidase_S1_PA"/>
</dbReference>
<evidence type="ECO:0000259" key="6">
    <source>
        <dbReference type="PROSITE" id="PS50106"/>
    </source>
</evidence>
<evidence type="ECO:0000313" key="7">
    <source>
        <dbReference type="EMBL" id="AHY47530.1"/>
    </source>
</evidence>
<keyword evidence="2 7" id="KW-0645">Protease</keyword>
<dbReference type="PANTHER" id="PTHR43343">
    <property type="entry name" value="PEPTIDASE S12"/>
    <property type="match status" value="1"/>
</dbReference>
<evidence type="ECO:0000313" key="9">
    <source>
        <dbReference type="Proteomes" id="UP000025229"/>
    </source>
</evidence>
<dbReference type="PROSITE" id="PS50106">
    <property type="entry name" value="PDZ"/>
    <property type="match status" value="1"/>
</dbReference>
<dbReference type="Proteomes" id="UP001281130">
    <property type="component" value="Unassembled WGS sequence"/>
</dbReference>
<dbReference type="AlphaFoldDB" id="A0A023X6A6"/>
<sequence length="387" mass="39461">MNASRVTAQTAKARRRRKKRLLALGLAAGLLTLAGCATENQQEIPEPAPEPDNVATQTPEAAPDVPENEPVARIASQVEPSVVQVNVSGTTVTPFGEQEAEGLGSGVIYTSDGYIITNNHVVEGASEVTVAFADGTTETGEVVGNDPRTDLAVIDVDRNDLPAANFNEDSVTTGQLAVAIGSPSGFESTVTAGVVSGVNRELSPQLVGGNVQDPSLVDLIQTDAAISPGNSGGALVNRSGEVIGINVAYLPQTQSGAPVEGIGFAIPASTATSVADQLIADGEVTTAYIGVVPVDITAQDAEQFGLDGVEDGGAGVAEVASGSPADDAGLQTEDVIVAIDDREVQGSGDLYAALRDYRPGETVTLTVVRDGSEQTFDITLGEAPNNG</sequence>
<dbReference type="GO" id="GO:0006508">
    <property type="term" value="P:proteolysis"/>
    <property type="evidence" value="ECO:0007669"/>
    <property type="project" value="UniProtKB-KW"/>
</dbReference>
<evidence type="ECO:0000256" key="5">
    <source>
        <dbReference type="SAM" id="SignalP"/>
    </source>
</evidence>
<proteinExistence type="inferred from homology"/>
<dbReference type="EMBL" id="JAWXXX010000001">
    <property type="protein sequence ID" value="MDX5894933.1"/>
    <property type="molecule type" value="Genomic_DNA"/>
</dbReference>
<dbReference type="InterPro" id="IPR043504">
    <property type="entry name" value="Peptidase_S1_PA_chymotrypsin"/>
</dbReference>
<evidence type="ECO:0000256" key="1">
    <source>
        <dbReference type="ARBA" id="ARBA00010541"/>
    </source>
</evidence>
<evidence type="ECO:0000313" key="8">
    <source>
        <dbReference type="EMBL" id="MDX5894933.1"/>
    </source>
</evidence>
<dbReference type="EMBL" id="CP007514">
    <property type="protein sequence ID" value="AHY47530.1"/>
    <property type="molecule type" value="Genomic_DNA"/>
</dbReference>
<dbReference type="InterPro" id="IPR001478">
    <property type="entry name" value="PDZ"/>
</dbReference>
<protein>
    <submittedName>
        <fullName evidence="8">Trypsin-like peptidase domain-containing protein</fullName>
    </submittedName>
    <submittedName>
        <fullName evidence="7">Trypsin-like serine proteases typically periplasmic</fullName>
    </submittedName>
</protein>
<dbReference type="KEGG" id="rrd:RradSPS_2247"/>
<dbReference type="InterPro" id="IPR001940">
    <property type="entry name" value="Peptidase_S1C"/>
</dbReference>
<dbReference type="SMART" id="SM00228">
    <property type="entry name" value="PDZ"/>
    <property type="match status" value="1"/>
</dbReference>
<accession>A0A023X6A6</accession>
<dbReference type="GO" id="GO:0004252">
    <property type="term" value="F:serine-type endopeptidase activity"/>
    <property type="evidence" value="ECO:0007669"/>
    <property type="project" value="InterPro"/>
</dbReference>
<feature type="signal peptide" evidence="5">
    <location>
        <begin position="1"/>
        <end position="37"/>
    </location>
</feature>
<dbReference type="HOGENOM" id="CLU_020120_2_2_11"/>
<dbReference type="Pfam" id="PF13180">
    <property type="entry name" value="PDZ_2"/>
    <property type="match status" value="1"/>
</dbReference>
<feature type="chain" id="PRO_5039492435" evidence="5">
    <location>
        <begin position="38"/>
        <end position="387"/>
    </location>
</feature>
<feature type="region of interest" description="Disordered" evidence="4">
    <location>
        <begin position="43"/>
        <end position="66"/>
    </location>
</feature>
<evidence type="ECO:0000256" key="2">
    <source>
        <dbReference type="ARBA" id="ARBA00022670"/>
    </source>
</evidence>
<evidence type="ECO:0000256" key="3">
    <source>
        <dbReference type="ARBA" id="ARBA00022801"/>
    </source>
</evidence>
<keyword evidence="9" id="KW-1185">Reference proteome</keyword>
<evidence type="ECO:0000256" key="4">
    <source>
        <dbReference type="SAM" id="MobiDB-lite"/>
    </source>
</evidence>
<dbReference type="SUPFAM" id="SSF50156">
    <property type="entry name" value="PDZ domain-like"/>
    <property type="match status" value="1"/>
</dbReference>
<gene>
    <name evidence="7" type="ORF">RradSPS_2247</name>
    <name evidence="8" type="ORF">SIL72_12970</name>
</gene>
<name>A0A023X6A6_RUBRA</name>
<dbReference type="Gene3D" id="2.40.10.10">
    <property type="entry name" value="Trypsin-like serine proteases"/>
    <property type="match status" value="2"/>
</dbReference>
<feature type="domain" description="PDZ" evidence="6">
    <location>
        <begin position="293"/>
        <end position="371"/>
    </location>
</feature>
<reference evidence="8" key="2">
    <citation type="submission" date="2023-11" db="EMBL/GenBank/DDBJ databases">
        <title>MicrobeMod: A computational toolkit for identifying prokaryotic methylation and restriction-modification with nanopore sequencing.</title>
        <authorList>
            <person name="Crits-Christoph A."/>
            <person name="Kang S.C."/>
            <person name="Lee H."/>
            <person name="Ostrov N."/>
        </authorList>
    </citation>
    <scope>NUCLEOTIDE SEQUENCE</scope>
    <source>
        <strain evidence="8">ATCC 51242</strain>
    </source>
</reference>
<reference evidence="7 9" key="1">
    <citation type="submission" date="2014-03" db="EMBL/GenBank/DDBJ databases">
        <title>Complete genome sequence of the Radio-Resistant Rubrobacter radiotolerans RSPS-4.</title>
        <authorList>
            <person name="Egas C.C."/>
            <person name="Barroso C.C."/>
            <person name="Froufe H.J.C."/>
            <person name="Pacheco J.J."/>
            <person name="Albuquerque L.L."/>
            <person name="da Costa M.M.S."/>
        </authorList>
    </citation>
    <scope>NUCLEOTIDE SEQUENCE [LARGE SCALE GENOMIC DNA]</scope>
    <source>
        <strain evidence="7 9">RSPS-4</strain>
    </source>
</reference>
<comment type="similarity">
    <text evidence="1">Belongs to the peptidase S1C family.</text>
</comment>